<dbReference type="InterPro" id="IPR005119">
    <property type="entry name" value="LysR_subst-bd"/>
</dbReference>
<dbReference type="Gene3D" id="1.10.10.10">
    <property type="entry name" value="Winged helix-like DNA-binding domain superfamily/Winged helix DNA-binding domain"/>
    <property type="match status" value="1"/>
</dbReference>
<dbReference type="Pfam" id="PF03466">
    <property type="entry name" value="LysR_substrate"/>
    <property type="match status" value="1"/>
</dbReference>
<proteinExistence type="inferred from homology"/>
<accession>A0ABD5CEU8</accession>
<keyword evidence="4" id="KW-0804">Transcription</keyword>
<dbReference type="InterPro" id="IPR000847">
    <property type="entry name" value="LysR_HTH_N"/>
</dbReference>
<dbReference type="RefSeq" id="WP_029970755.1">
    <property type="nucleotide sequence ID" value="NZ_ATXV01000013.1"/>
</dbReference>
<keyword evidence="3 6" id="KW-0238">DNA-binding</keyword>
<dbReference type="Gene3D" id="3.40.190.290">
    <property type="match status" value="1"/>
</dbReference>
<dbReference type="Pfam" id="PF00126">
    <property type="entry name" value="HTH_1"/>
    <property type="match status" value="1"/>
</dbReference>
<organism evidence="6 7">
    <name type="scientific">Paraburkholderia graminis</name>
    <dbReference type="NCBI Taxonomy" id="60548"/>
    <lineage>
        <taxon>Bacteria</taxon>
        <taxon>Pseudomonadati</taxon>
        <taxon>Pseudomonadota</taxon>
        <taxon>Betaproteobacteria</taxon>
        <taxon>Burkholderiales</taxon>
        <taxon>Burkholderiaceae</taxon>
        <taxon>Paraburkholderia</taxon>
    </lineage>
</organism>
<dbReference type="InterPro" id="IPR036388">
    <property type="entry name" value="WH-like_DNA-bd_sf"/>
</dbReference>
<dbReference type="EMBL" id="JAVIZN010000002">
    <property type="protein sequence ID" value="MDR6203478.1"/>
    <property type="molecule type" value="Genomic_DNA"/>
</dbReference>
<comment type="similarity">
    <text evidence="1">Belongs to the LysR transcriptional regulatory family.</text>
</comment>
<dbReference type="FunFam" id="1.10.10.10:FF:000001">
    <property type="entry name" value="LysR family transcriptional regulator"/>
    <property type="match status" value="1"/>
</dbReference>
<dbReference type="CDD" id="cd08422">
    <property type="entry name" value="PBP2_CrgA_like"/>
    <property type="match status" value="1"/>
</dbReference>
<dbReference type="GO" id="GO:0003677">
    <property type="term" value="F:DNA binding"/>
    <property type="evidence" value="ECO:0007669"/>
    <property type="project" value="UniProtKB-KW"/>
</dbReference>
<feature type="domain" description="HTH lysR-type" evidence="5">
    <location>
        <begin position="7"/>
        <end position="59"/>
    </location>
</feature>
<dbReference type="PROSITE" id="PS50931">
    <property type="entry name" value="HTH_LYSR"/>
    <property type="match status" value="1"/>
</dbReference>
<evidence type="ECO:0000256" key="2">
    <source>
        <dbReference type="ARBA" id="ARBA00023015"/>
    </source>
</evidence>
<dbReference type="InterPro" id="IPR058163">
    <property type="entry name" value="LysR-type_TF_proteobact-type"/>
</dbReference>
<dbReference type="PANTHER" id="PTHR30537">
    <property type="entry name" value="HTH-TYPE TRANSCRIPTIONAL REGULATOR"/>
    <property type="match status" value="1"/>
</dbReference>
<dbReference type="Proteomes" id="UP001245184">
    <property type="component" value="Unassembled WGS sequence"/>
</dbReference>
<dbReference type="AlphaFoldDB" id="A0ABD5CEU8"/>
<gene>
    <name evidence="6" type="ORF">QF025_002198</name>
</gene>
<evidence type="ECO:0000313" key="6">
    <source>
        <dbReference type="EMBL" id="MDR6203478.1"/>
    </source>
</evidence>
<evidence type="ECO:0000313" key="7">
    <source>
        <dbReference type="Proteomes" id="UP001245184"/>
    </source>
</evidence>
<protein>
    <submittedName>
        <fullName evidence="6">DNA-binding transcriptional LysR family regulator</fullName>
    </submittedName>
</protein>
<evidence type="ECO:0000256" key="3">
    <source>
        <dbReference type="ARBA" id="ARBA00023125"/>
    </source>
</evidence>
<dbReference type="SUPFAM" id="SSF46785">
    <property type="entry name" value="Winged helix' DNA-binding domain"/>
    <property type="match status" value="1"/>
</dbReference>
<keyword evidence="2" id="KW-0805">Transcription regulation</keyword>
<dbReference type="PANTHER" id="PTHR30537:SF66">
    <property type="entry name" value="IRON-REGULATED VIRULENCE REGULATORY PROTEIN IRGB"/>
    <property type="match status" value="1"/>
</dbReference>
<evidence type="ECO:0000256" key="4">
    <source>
        <dbReference type="ARBA" id="ARBA00023163"/>
    </source>
</evidence>
<comment type="caution">
    <text evidence="6">The sequence shown here is derived from an EMBL/GenBank/DDBJ whole genome shotgun (WGS) entry which is preliminary data.</text>
</comment>
<dbReference type="InterPro" id="IPR036390">
    <property type="entry name" value="WH_DNA-bd_sf"/>
</dbReference>
<sequence>MDRMVTMETFVTVVDAGSFSAAARRLKLGQPAVSKAVAQLEERLGARLLLRSTRGLAPTAAGQRFYEHALRAIHEADQAEEAVRESSDGLSGQLRIGAAVTFARLHVLPALKSFLDQHPNLSIDIVLDDRSVDLLEEGVDVALRMGTLDDSSMTARRIASGRRFVVGTPSYFAEAGVPQTPVDLGRHQAVVYSVRGGGESWLFSRDDGSDSTVTLSGRISVNAAEGMRTAVLAHMGLAVASEWMFAPELADGTVQAVLTDWTLPTIDLWAVFPAGRMTTAKARAFVAFVEHILNEHKSSDDPIA</sequence>
<name>A0ABD5CEU8_9BURK</name>
<evidence type="ECO:0000256" key="1">
    <source>
        <dbReference type="ARBA" id="ARBA00009437"/>
    </source>
</evidence>
<reference evidence="6 7" key="1">
    <citation type="submission" date="2023-08" db="EMBL/GenBank/DDBJ databases">
        <title>Genome sequencing of plant associated microbes to promote plant fitness in Sorghum bicolor and Oryza sativa.</title>
        <authorList>
            <person name="Coleman-Derr D."/>
        </authorList>
    </citation>
    <scope>NUCLEOTIDE SEQUENCE [LARGE SCALE GENOMIC DNA]</scope>
    <source>
        <strain evidence="6 7">SLBN-33</strain>
    </source>
</reference>
<dbReference type="SUPFAM" id="SSF53850">
    <property type="entry name" value="Periplasmic binding protein-like II"/>
    <property type="match status" value="1"/>
</dbReference>
<evidence type="ECO:0000259" key="5">
    <source>
        <dbReference type="PROSITE" id="PS50931"/>
    </source>
</evidence>
<dbReference type="PRINTS" id="PR00039">
    <property type="entry name" value="HTHLYSR"/>
</dbReference>